<evidence type="ECO:0000256" key="1">
    <source>
        <dbReference type="SAM" id="MobiDB-lite"/>
    </source>
</evidence>
<sequence length="24" mass="2591">MRSNVDSIKMLPSGREKMPGGAND</sequence>
<organism evidence="2 3">
    <name type="scientific">Anaerolinea thermophila</name>
    <dbReference type="NCBI Taxonomy" id="167964"/>
    <lineage>
        <taxon>Bacteria</taxon>
        <taxon>Bacillati</taxon>
        <taxon>Chloroflexota</taxon>
        <taxon>Anaerolineae</taxon>
        <taxon>Anaerolineales</taxon>
        <taxon>Anaerolineaceae</taxon>
        <taxon>Anaerolinea</taxon>
    </lineage>
</organism>
<dbReference type="EMBL" id="LGFU01000061">
    <property type="protein sequence ID" value="KUK46163.1"/>
    <property type="molecule type" value="Genomic_DNA"/>
</dbReference>
<dbReference type="Proteomes" id="UP000064249">
    <property type="component" value="Unassembled WGS sequence"/>
</dbReference>
<dbReference type="AlphaFoldDB" id="A0A117LGM9"/>
<accession>A0A117LGM9</accession>
<name>A0A117LGM9_9CHLR</name>
<evidence type="ECO:0000313" key="3">
    <source>
        <dbReference type="Proteomes" id="UP000064249"/>
    </source>
</evidence>
<comment type="caution">
    <text evidence="2">The sequence shown here is derived from an EMBL/GenBank/DDBJ whole genome shotgun (WGS) entry which is preliminary data.</text>
</comment>
<reference evidence="2 3" key="1">
    <citation type="journal article" date="2015" name="MBio">
        <title>Genome-Resolved Metagenomic Analysis Reveals Roles for Candidate Phyla and Other Microbial Community Members in Biogeochemical Transformations in Oil Reservoirs.</title>
        <authorList>
            <person name="Hu P."/>
            <person name="Tom L."/>
            <person name="Singh A."/>
            <person name="Thomas B.C."/>
            <person name="Baker B.J."/>
            <person name="Piceno Y.M."/>
            <person name="Andersen G.L."/>
            <person name="Banfield J.F."/>
        </authorList>
    </citation>
    <scope>NUCLEOTIDE SEQUENCE [LARGE SCALE GENOMIC DNA]</scope>
    <source>
        <strain evidence="2">46_16</strain>
    </source>
</reference>
<gene>
    <name evidence="2" type="ORF">XD73_0959</name>
</gene>
<evidence type="ECO:0000313" key="2">
    <source>
        <dbReference type="EMBL" id="KUK46163.1"/>
    </source>
</evidence>
<protein>
    <submittedName>
        <fullName evidence="2">Uncharacterized protein</fullName>
    </submittedName>
</protein>
<feature type="non-terminal residue" evidence="2">
    <location>
        <position position="24"/>
    </location>
</feature>
<feature type="region of interest" description="Disordered" evidence="1">
    <location>
        <begin position="1"/>
        <end position="24"/>
    </location>
</feature>
<proteinExistence type="predicted"/>